<gene>
    <name evidence="3" type="ORF">PV09_09187</name>
</gene>
<dbReference type="EMBL" id="KN847585">
    <property type="protein sequence ID" value="KIV99082.1"/>
    <property type="molecule type" value="Genomic_DNA"/>
</dbReference>
<dbReference type="SUPFAM" id="SSF51126">
    <property type="entry name" value="Pectin lyase-like"/>
    <property type="match status" value="1"/>
</dbReference>
<evidence type="ECO:0000259" key="2">
    <source>
        <dbReference type="Pfam" id="PF13229"/>
    </source>
</evidence>
<sequence>MLSVILSVTLVVLGTTASATHGESIHVENGQSIQAAIDSAPPGSCIIVGPGTYEEQLTISKSGIALRGNGVILKPPTTPTSNICSGLAGNDTEAGICVSGSDIVLADFVQEHRKVLSVGSYVEGVSITGFEIHGFTGLNIALVGAKDSMVYRNTLYDGGPYGFLTVGSLNTHAAGNTVMTTDAILFIGMCMDDVSPAEYRDNYVSGYLIAFCLQTEGSVVTGNTATNNCVGAFLDPGIKDITFTHNHISSINPGCPLSSPEFATGGIIVFGASDAKITGNVVENQKNKGTGFGLILSDSPPDSLASGNLIEHNIFRNNDIDIGIFTNATDNIFKQNECSTPAELCSA</sequence>
<dbReference type="RefSeq" id="XP_016208951.1">
    <property type="nucleotide sequence ID" value="XM_016363193.1"/>
</dbReference>
<feature type="signal peptide" evidence="1">
    <location>
        <begin position="1"/>
        <end position="22"/>
    </location>
</feature>
<dbReference type="EMBL" id="KN847585">
    <property type="protein sequence ID" value="KIV99081.1"/>
    <property type="molecule type" value="Genomic_DNA"/>
</dbReference>
<dbReference type="Pfam" id="PF13229">
    <property type="entry name" value="Beta_helix"/>
    <property type="match status" value="1"/>
</dbReference>
<evidence type="ECO:0000313" key="3">
    <source>
        <dbReference type="EMBL" id="KIV99081.1"/>
    </source>
</evidence>
<dbReference type="RefSeq" id="XP_016208953.1">
    <property type="nucleotide sequence ID" value="XM_016363195.1"/>
</dbReference>
<dbReference type="InterPro" id="IPR012334">
    <property type="entry name" value="Pectin_lyas_fold"/>
</dbReference>
<reference evidence="3 4" key="1">
    <citation type="submission" date="2015-01" db="EMBL/GenBank/DDBJ databases">
        <title>The Genome Sequence of Ochroconis gallopava CBS43764.</title>
        <authorList>
            <consortium name="The Broad Institute Genomics Platform"/>
            <person name="Cuomo C."/>
            <person name="de Hoog S."/>
            <person name="Gorbushina A."/>
            <person name="Stielow B."/>
            <person name="Teixiera M."/>
            <person name="Abouelleil A."/>
            <person name="Chapman S.B."/>
            <person name="Priest M."/>
            <person name="Young S.K."/>
            <person name="Wortman J."/>
            <person name="Nusbaum C."/>
            <person name="Birren B."/>
        </authorList>
    </citation>
    <scope>NUCLEOTIDE SEQUENCE [LARGE SCALE GENOMIC DNA]</scope>
    <source>
        <strain evidence="3 4">CBS 43764</strain>
    </source>
</reference>
<dbReference type="VEuPathDB" id="FungiDB:PV09_09187"/>
<accession>A0A0D1YEF4</accession>
<dbReference type="AlphaFoldDB" id="A0A0D1YEF4"/>
<dbReference type="InterPro" id="IPR006626">
    <property type="entry name" value="PbH1"/>
</dbReference>
<feature type="domain" description="Right handed beta helix" evidence="2">
    <location>
        <begin position="197"/>
        <end position="336"/>
    </location>
</feature>
<dbReference type="RefSeq" id="XP_016208952.1">
    <property type="nucleotide sequence ID" value="XM_016363194.1"/>
</dbReference>
<dbReference type="EMBL" id="KN847585">
    <property type="protein sequence ID" value="KIV99083.1"/>
    <property type="molecule type" value="Genomic_DNA"/>
</dbReference>
<keyword evidence="1" id="KW-0732">Signal</keyword>
<evidence type="ECO:0000313" key="4">
    <source>
        <dbReference type="Proteomes" id="UP000053259"/>
    </source>
</evidence>
<dbReference type="OrthoDB" id="3488255at2759"/>
<name>A0A0D1YEF4_9PEZI</name>
<dbReference type="Proteomes" id="UP000053259">
    <property type="component" value="Unassembled WGS sequence"/>
</dbReference>
<dbReference type="SMART" id="SM00710">
    <property type="entry name" value="PbH1"/>
    <property type="match status" value="7"/>
</dbReference>
<proteinExistence type="predicted"/>
<protein>
    <recommendedName>
        <fullName evidence="2">Right handed beta helix domain-containing protein</fullName>
    </recommendedName>
</protein>
<feature type="chain" id="PRO_5007395270" description="Right handed beta helix domain-containing protein" evidence="1">
    <location>
        <begin position="23"/>
        <end position="347"/>
    </location>
</feature>
<keyword evidence="4" id="KW-1185">Reference proteome</keyword>
<dbReference type="GeneID" id="27317160"/>
<dbReference type="InterPro" id="IPR011050">
    <property type="entry name" value="Pectin_lyase_fold/virulence"/>
</dbReference>
<evidence type="ECO:0000256" key="1">
    <source>
        <dbReference type="SAM" id="SignalP"/>
    </source>
</evidence>
<dbReference type="Gene3D" id="2.160.20.10">
    <property type="entry name" value="Single-stranded right-handed beta-helix, Pectin lyase-like"/>
    <property type="match status" value="1"/>
</dbReference>
<dbReference type="InterPro" id="IPR039448">
    <property type="entry name" value="Beta_helix"/>
</dbReference>
<dbReference type="HOGENOM" id="CLU_054231_0_0_1"/>
<organism evidence="3 4">
    <name type="scientific">Verruconis gallopava</name>
    <dbReference type="NCBI Taxonomy" id="253628"/>
    <lineage>
        <taxon>Eukaryota</taxon>
        <taxon>Fungi</taxon>
        <taxon>Dikarya</taxon>
        <taxon>Ascomycota</taxon>
        <taxon>Pezizomycotina</taxon>
        <taxon>Dothideomycetes</taxon>
        <taxon>Pleosporomycetidae</taxon>
        <taxon>Venturiales</taxon>
        <taxon>Sympoventuriaceae</taxon>
        <taxon>Verruconis</taxon>
    </lineage>
</organism>